<protein>
    <submittedName>
        <fullName evidence="1">Uncharacterized protein</fullName>
    </submittedName>
</protein>
<dbReference type="Proteomes" id="UP000255265">
    <property type="component" value="Unassembled WGS sequence"/>
</dbReference>
<dbReference type="EMBL" id="QQAV01000012">
    <property type="protein sequence ID" value="RDI19633.1"/>
    <property type="molecule type" value="Genomic_DNA"/>
</dbReference>
<sequence length="283" mass="31351">MAGMPAQAGEGAFGWVYTLDLQPKGTAEFEQKVDVTHGQAAGRYDFGLYRSELEYGVTNDLQIGGYLNAASISAHNNYISPEVCDRTPCTAGFGVPSTANTSDPYSYRRFDGASIEGIWRITNPVTAPVGIGLYVEPTWGKLEDELEFRLIAQSNFLDDRLVLAANLLVEIEKEKYDPAGIIKNSMADLLYGASYRFAPKWTAGVEGRFHTDHDGYHFNKHTQTANFIGPNIHYAERNWWVTAAWRYQIGGHCYADGTADCSLGKVWDNHGRNQVVVKLGIPL</sequence>
<reference evidence="1 2" key="1">
    <citation type="submission" date="2018-07" db="EMBL/GenBank/DDBJ databases">
        <title>Genomic Encyclopedia of Type Strains, Phase IV (KMG-IV): sequencing the most valuable type-strain genomes for metagenomic binning, comparative biology and taxonomic classification.</title>
        <authorList>
            <person name="Goeker M."/>
        </authorList>
    </citation>
    <scope>NUCLEOTIDE SEQUENCE [LARGE SCALE GENOMIC DNA]</scope>
    <source>
        <strain evidence="1 2">DSM 21352</strain>
    </source>
</reference>
<dbReference type="InterPro" id="IPR046603">
    <property type="entry name" value="DUF6662"/>
</dbReference>
<accession>A0A370F6U5</accession>
<keyword evidence="2" id="KW-1185">Reference proteome</keyword>
<gene>
    <name evidence="1" type="ORF">DFR41_112140</name>
</gene>
<comment type="caution">
    <text evidence="1">The sequence shown here is derived from an EMBL/GenBank/DDBJ whole genome shotgun (WGS) entry which is preliminary data.</text>
</comment>
<evidence type="ECO:0000313" key="1">
    <source>
        <dbReference type="EMBL" id="RDI19633.1"/>
    </source>
</evidence>
<name>A0A370F6U5_9BURK</name>
<dbReference type="Pfam" id="PF20367">
    <property type="entry name" value="DUF6662"/>
    <property type="match status" value="1"/>
</dbReference>
<organism evidence="1 2">
    <name type="scientific">Pseudacidovorax intermedius</name>
    <dbReference type="NCBI Taxonomy" id="433924"/>
    <lineage>
        <taxon>Bacteria</taxon>
        <taxon>Pseudomonadati</taxon>
        <taxon>Pseudomonadota</taxon>
        <taxon>Betaproteobacteria</taxon>
        <taxon>Burkholderiales</taxon>
        <taxon>Comamonadaceae</taxon>
        <taxon>Pseudacidovorax</taxon>
    </lineage>
</organism>
<proteinExistence type="predicted"/>
<evidence type="ECO:0000313" key="2">
    <source>
        <dbReference type="Proteomes" id="UP000255265"/>
    </source>
</evidence>
<dbReference type="AlphaFoldDB" id="A0A370F6U5"/>
<dbReference type="OrthoDB" id="3078733at2"/>